<dbReference type="GO" id="GO:0005777">
    <property type="term" value="C:peroxisome"/>
    <property type="evidence" value="ECO:0007669"/>
    <property type="project" value="InterPro"/>
</dbReference>
<dbReference type="Pfam" id="PF01756">
    <property type="entry name" value="ACOX"/>
    <property type="match status" value="1"/>
</dbReference>
<comment type="caution">
    <text evidence="3">The sequence shown here is derived from an EMBL/GenBank/DDBJ whole genome shotgun (WGS) entry which is preliminary data.</text>
</comment>
<reference evidence="3 4" key="1">
    <citation type="journal article" date="2015" name="Genome Biol. Evol.">
        <title>The genome of winter moth (Operophtera brumata) provides a genomic perspective on sexual dimorphism and phenology.</title>
        <authorList>
            <person name="Derks M.F."/>
            <person name="Smit S."/>
            <person name="Salis L."/>
            <person name="Schijlen E."/>
            <person name="Bossers A."/>
            <person name="Mateman C."/>
            <person name="Pijl A.S."/>
            <person name="de Ridder D."/>
            <person name="Groenen M.A."/>
            <person name="Visser M.E."/>
            <person name="Megens H.J."/>
        </authorList>
    </citation>
    <scope>NUCLEOTIDE SEQUENCE [LARGE SCALE GENOMIC DNA]</scope>
    <source>
        <strain evidence="3">WM2013NL</strain>
        <tissue evidence="3">Head and thorax</tissue>
    </source>
</reference>
<keyword evidence="4" id="KW-1185">Reference proteome</keyword>
<gene>
    <name evidence="3" type="ORF">OBRU01_19616</name>
</gene>
<dbReference type="InterPro" id="IPR055060">
    <property type="entry name" value="ACOX_C_alpha1"/>
</dbReference>
<evidence type="ECO:0000259" key="2">
    <source>
        <dbReference type="Pfam" id="PF22924"/>
    </source>
</evidence>
<dbReference type="Gene3D" id="1.20.140.10">
    <property type="entry name" value="Butyryl-CoA Dehydrogenase, subunit A, domain 3"/>
    <property type="match status" value="1"/>
</dbReference>
<dbReference type="SUPFAM" id="SSF47203">
    <property type="entry name" value="Acyl-CoA dehydrogenase C-terminal domain-like"/>
    <property type="match status" value="2"/>
</dbReference>
<dbReference type="STRING" id="104452.A0A0L7KQH0"/>
<accession>A0A0L7KQH0</accession>
<organism evidence="3 4">
    <name type="scientific">Operophtera brumata</name>
    <name type="common">Winter moth</name>
    <name type="synonym">Phalaena brumata</name>
    <dbReference type="NCBI Taxonomy" id="104452"/>
    <lineage>
        <taxon>Eukaryota</taxon>
        <taxon>Metazoa</taxon>
        <taxon>Ecdysozoa</taxon>
        <taxon>Arthropoda</taxon>
        <taxon>Hexapoda</taxon>
        <taxon>Insecta</taxon>
        <taxon>Pterygota</taxon>
        <taxon>Neoptera</taxon>
        <taxon>Endopterygota</taxon>
        <taxon>Lepidoptera</taxon>
        <taxon>Glossata</taxon>
        <taxon>Ditrysia</taxon>
        <taxon>Geometroidea</taxon>
        <taxon>Geometridae</taxon>
        <taxon>Larentiinae</taxon>
        <taxon>Operophtera</taxon>
    </lineage>
</organism>
<dbReference type="GO" id="GO:0006635">
    <property type="term" value="P:fatty acid beta-oxidation"/>
    <property type="evidence" value="ECO:0007669"/>
    <property type="project" value="InterPro"/>
</dbReference>
<name>A0A0L7KQH0_OPEBR</name>
<dbReference type="AlphaFoldDB" id="A0A0L7KQH0"/>
<dbReference type="EMBL" id="JTDY01006990">
    <property type="protein sequence ID" value="KOB65548.1"/>
    <property type="molecule type" value="Genomic_DNA"/>
</dbReference>
<evidence type="ECO:0000259" key="1">
    <source>
        <dbReference type="Pfam" id="PF01756"/>
    </source>
</evidence>
<feature type="domain" description="Acyl-CoA oxidase C-alpha1" evidence="2">
    <location>
        <begin position="2"/>
        <end position="33"/>
    </location>
</feature>
<dbReference type="InterPro" id="IPR002655">
    <property type="entry name" value="Acyl-CoA_oxidase_C"/>
</dbReference>
<protein>
    <submittedName>
        <fullName evidence="3">Putative peroxisomal acyl-coenzyme A oxidase 1-like protein</fullName>
    </submittedName>
</protein>
<feature type="non-terminal residue" evidence="3">
    <location>
        <position position="110"/>
    </location>
</feature>
<dbReference type="Pfam" id="PF22924">
    <property type="entry name" value="ACOX_C_alpha1"/>
    <property type="match status" value="1"/>
</dbReference>
<evidence type="ECO:0000313" key="3">
    <source>
        <dbReference type="EMBL" id="KOB65548.1"/>
    </source>
</evidence>
<dbReference type="Proteomes" id="UP000037510">
    <property type="component" value="Unassembled WGS sequence"/>
</dbReference>
<dbReference type="InterPro" id="IPR036250">
    <property type="entry name" value="AcylCo_DH-like_C"/>
</dbReference>
<evidence type="ECO:0000313" key="4">
    <source>
        <dbReference type="Proteomes" id="UP000037510"/>
    </source>
</evidence>
<feature type="domain" description="Acyl-CoA oxidase C-terminal" evidence="1">
    <location>
        <begin position="87"/>
        <end position="110"/>
    </location>
</feature>
<dbReference type="GO" id="GO:0003997">
    <property type="term" value="F:acyl-CoA oxidase activity"/>
    <property type="evidence" value="ECO:0007669"/>
    <property type="project" value="InterPro"/>
</dbReference>
<proteinExistence type="predicted"/>
<sequence>MLASNLPLTYGLVTAACTYEGENTVLLLQTARVCGALPAARLHAREQPAADVRARHRRLHLRGREHRSELLTGVEGGATPARGPHWYEELLTKLRPNAVGLVDSFDIRDE</sequence>